<evidence type="ECO:0000259" key="8">
    <source>
        <dbReference type="Pfam" id="PF01435"/>
    </source>
</evidence>
<dbReference type="Pfam" id="PF01435">
    <property type="entry name" value="Peptidase_M48"/>
    <property type="match status" value="1"/>
</dbReference>
<evidence type="ECO:0000256" key="7">
    <source>
        <dbReference type="SAM" id="SignalP"/>
    </source>
</evidence>
<keyword evidence="7" id="KW-0732">Signal</keyword>
<dbReference type="PANTHER" id="PTHR22726">
    <property type="entry name" value="METALLOENDOPEPTIDASE OMA1"/>
    <property type="match status" value="1"/>
</dbReference>
<keyword evidence="10" id="KW-1185">Reference proteome</keyword>
<sequence>MKTKNIFILSSAAALVMACATNPLTGKKTLALTNEDTELIPAAYQQYSTFLKENKVIKNTADAKMVNTVGQNIKMAAEKWMRSKGYESQIANYKWEYNLVQSNEINAWCMPGGKIAVYTGIMKVTQNETGLATVMGHEVAHALLSHSRQRVDKAILQSGIGKALGAATANSTEVLQQGLGMVYGIGSNLTMMAYSRSNESEADRLGLILMAIAGYNPDQAVSFWDRMEKVSSGSTPEFLSTHPSNQTRINDIKKLIPEAKAEAAKFGKK</sequence>
<feature type="signal peptide" evidence="7">
    <location>
        <begin position="1"/>
        <end position="20"/>
    </location>
</feature>
<evidence type="ECO:0000256" key="4">
    <source>
        <dbReference type="ARBA" id="ARBA00022833"/>
    </source>
</evidence>
<dbReference type="Gene3D" id="3.30.2010.10">
    <property type="entry name" value="Metalloproteases ('zincins'), catalytic domain"/>
    <property type="match status" value="1"/>
</dbReference>
<comment type="cofactor">
    <cofactor evidence="6">
        <name>Zn(2+)</name>
        <dbReference type="ChEBI" id="CHEBI:29105"/>
    </cofactor>
    <text evidence="6">Binds 1 zinc ion per subunit.</text>
</comment>
<evidence type="ECO:0000313" key="9">
    <source>
        <dbReference type="EMBL" id="MDN3707822.1"/>
    </source>
</evidence>
<dbReference type="CDD" id="cd07331">
    <property type="entry name" value="M48C_Oma1_like"/>
    <property type="match status" value="1"/>
</dbReference>
<evidence type="ECO:0000256" key="1">
    <source>
        <dbReference type="ARBA" id="ARBA00022670"/>
    </source>
</evidence>
<dbReference type="EMBL" id="JAUFQU010000001">
    <property type="protein sequence ID" value="MDN3707822.1"/>
    <property type="molecule type" value="Genomic_DNA"/>
</dbReference>
<comment type="similarity">
    <text evidence="6">Belongs to the peptidase M48 family.</text>
</comment>
<keyword evidence="3 6" id="KW-0378">Hydrolase</keyword>
<evidence type="ECO:0000256" key="2">
    <source>
        <dbReference type="ARBA" id="ARBA00022723"/>
    </source>
</evidence>
<feature type="chain" id="PRO_5045841573" evidence="7">
    <location>
        <begin position="21"/>
        <end position="269"/>
    </location>
</feature>
<comment type="caution">
    <text evidence="9">The sequence shown here is derived from an EMBL/GenBank/DDBJ whole genome shotgun (WGS) entry which is preliminary data.</text>
</comment>
<dbReference type="InterPro" id="IPR001915">
    <property type="entry name" value="Peptidase_M48"/>
</dbReference>
<accession>A0ABT8CTI0</accession>
<evidence type="ECO:0000256" key="3">
    <source>
        <dbReference type="ARBA" id="ARBA00022801"/>
    </source>
</evidence>
<reference evidence="10" key="1">
    <citation type="journal article" date="2019" name="Int. J. Syst. Evol. Microbiol.">
        <title>The Global Catalogue of Microorganisms (GCM) 10K type strain sequencing project: providing services to taxonomists for standard genome sequencing and annotation.</title>
        <authorList>
            <consortium name="The Broad Institute Genomics Platform"/>
            <consortium name="The Broad Institute Genome Sequencing Center for Infectious Disease"/>
            <person name="Wu L."/>
            <person name="Ma J."/>
        </authorList>
    </citation>
    <scope>NUCLEOTIDE SEQUENCE [LARGE SCALE GENOMIC DNA]</scope>
    <source>
        <strain evidence="10">CECT 7184</strain>
    </source>
</reference>
<proteinExistence type="inferred from homology"/>
<dbReference type="PROSITE" id="PS51257">
    <property type="entry name" value="PROKAR_LIPOPROTEIN"/>
    <property type="match status" value="1"/>
</dbReference>
<evidence type="ECO:0000256" key="5">
    <source>
        <dbReference type="ARBA" id="ARBA00023049"/>
    </source>
</evidence>
<dbReference type="PANTHER" id="PTHR22726:SF24">
    <property type="entry name" value="M48 FAMILY METALLOPEPTIDASE"/>
    <property type="match status" value="1"/>
</dbReference>
<gene>
    <name evidence="9" type="ORF">QW060_11935</name>
</gene>
<keyword evidence="5 6" id="KW-0482">Metalloprotease</keyword>
<protein>
    <submittedName>
        <fullName evidence="9">M48 family metallopeptidase</fullName>
    </submittedName>
</protein>
<feature type="domain" description="Peptidase M48" evidence="8">
    <location>
        <begin position="74"/>
        <end position="255"/>
    </location>
</feature>
<organism evidence="9 10">
    <name type="scientific">Paenimyroides ceti</name>
    <dbReference type="NCBI Taxonomy" id="395087"/>
    <lineage>
        <taxon>Bacteria</taxon>
        <taxon>Pseudomonadati</taxon>
        <taxon>Bacteroidota</taxon>
        <taxon>Flavobacteriia</taxon>
        <taxon>Flavobacteriales</taxon>
        <taxon>Flavobacteriaceae</taxon>
        <taxon>Paenimyroides</taxon>
    </lineage>
</organism>
<name>A0ABT8CTI0_9FLAO</name>
<keyword evidence="4 6" id="KW-0862">Zinc</keyword>
<dbReference type="Proteomes" id="UP001242368">
    <property type="component" value="Unassembled WGS sequence"/>
</dbReference>
<dbReference type="InterPro" id="IPR051156">
    <property type="entry name" value="Mito/Outer_Membr_Metalloprot"/>
</dbReference>
<evidence type="ECO:0000313" key="10">
    <source>
        <dbReference type="Proteomes" id="UP001242368"/>
    </source>
</evidence>
<keyword evidence="2" id="KW-0479">Metal-binding</keyword>
<keyword evidence="1 6" id="KW-0645">Protease</keyword>
<dbReference type="RefSeq" id="WP_290363775.1">
    <property type="nucleotide sequence ID" value="NZ_JAUFQU010000001.1"/>
</dbReference>
<evidence type="ECO:0000256" key="6">
    <source>
        <dbReference type="RuleBase" id="RU003983"/>
    </source>
</evidence>